<dbReference type="CDD" id="cd01166">
    <property type="entry name" value="KdgK"/>
    <property type="match status" value="1"/>
</dbReference>
<keyword evidence="6" id="KW-1185">Reference proteome</keyword>
<dbReference type="OrthoDB" id="9813569at2"/>
<dbReference type="Gene3D" id="3.40.1190.20">
    <property type="match status" value="1"/>
</dbReference>
<dbReference type="PATRIC" id="fig|1229276.3.peg.824"/>
<dbReference type="InterPro" id="IPR052700">
    <property type="entry name" value="Carb_kinase_PfkB-like"/>
</dbReference>
<dbReference type="Pfam" id="PF00294">
    <property type="entry name" value="PfkB"/>
    <property type="match status" value="1"/>
</dbReference>
<dbReference type="InterPro" id="IPR029056">
    <property type="entry name" value="Ribokinase-like"/>
</dbReference>
<protein>
    <submittedName>
        <fullName evidence="5">PfkB domain protein</fullName>
    </submittedName>
</protein>
<dbReference type="eggNOG" id="COG0524">
    <property type="taxonomic scope" value="Bacteria"/>
</dbReference>
<dbReference type="InterPro" id="IPR011611">
    <property type="entry name" value="PfkB_dom"/>
</dbReference>
<reference evidence="6" key="1">
    <citation type="submission" date="2014-04" db="EMBL/GenBank/DDBJ databases">
        <title>Whole-Genome optical mapping and complete genome sequence of Sphingobacterium deserti sp. nov., a new spaces isolated from desert in the west of China.</title>
        <authorList>
            <person name="Teng C."/>
            <person name="Zhou Z."/>
            <person name="Li X."/>
            <person name="Chen M."/>
            <person name="Lin M."/>
            <person name="Wang L."/>
            <person name="Su S."/>
            <person name="Zhang C."/>
            <person name="Zhang W."/>
        </authorList>
    </citation>
    <scope>NUCLEOTIDE SEQUENCE [LARGE SCALE GENOMIC DNA]</scope>
    <source>
        <strain evidence="6">ACCC05744</strain>
    </source>
</reference>
<sequence length="332" mass="37145">MNRILSFGEILIRQQSLGSSFFDKKNNKLEIFPGGSEANVAASLAQMGNAVAYCSAFPENALSDEIFSILKNLKIDVSKSVLSGDRIGSYILMSANGLSKGEVIYDRKYSSFSLLKEADIDFDELFEGITWFHWTALTPALNAHMAELMHKLLEHAAKKGITISVDLNYRNRLWQYGQEPIAVMPQLVAHCDVIMGNIWAANKMLGSKVDEQLDRNTSKEDYLAAAKASAQEIFERYPKCKHIANTFRFMDNPQHNLFYGTYHNRTTDVYSKTLETQQVIDRIGSGDAFMAGLIHALVDNMSPQEIVDTATAAGFHKLFIKGDFGDGQISWF</sequence>
<evidence type="ECO:0000313" key="6">
    <source>
        <dbReference type="Proteomes" id="UP000031802"/>
    </source>
</evidence>
<keyword evidence="2" id="KW-0808">Transferase</keyword>
<dbReference type="STRING" id="1229276.DI53_0801"/>
<organism evidence="5 6">
    <name type="scientific">Sphingobacterium deserti</name>
    <dbReference type="NCBI Taxonomy" id="1229276"/>
    <lineage>
        <taxon>Bacteria</taxon>
        <taxon>Pseudomonadati</taxon>
        <taxon>Bacteroidota</taxon>
        <taxon>Sphingobacteriia</taxon>
        <taxon>Sphingobacteriales</taxon>
        <taxon>Sphingobacteriaceae</taxon>
        <taxon>Sphingobacterium</taxon>
    </lineage>
</organism>
<dbReference type="GO" id="GO:0016301">
    <property type="term" value="F:kinase activity"/>
    <property type="evidence" value="ECO:0007669"/>
    <property type="project" value="UniProtKB-KW"/>
</dbReference>
<comment type="similarity">
    <text evidence="1">Belongs to the carbohydrate kinase PfkB family.</text>
</comment>
<dbReference type="SUPFAM" id="SSF53613">
    <property type="entry name" value="Ribokinase-like"/>
    <property type="match status" value="1"/>
</dbReference>
<evidence type="ECO:0000256" key="1">
    <source>
        <dbReference type="ARBA" id="ARBA00010688"/>
    </source>
</evidence>
<dbReference type="PANTHER" id="PTHR43320:SF2">
    <property type="entry name" value="2-DEHYDRO-3-DEOXYGLUCONOKINASE_2-DEHYDRO-3-DEOXYGALACTONOKINASE"/>
    <property type="match status" value="1"/>
</dbReference>
<dbReference type="AlphaFoldDB" id="A0A0B8T518"/>
<gene>
    <name evidence="5" type="ORF">DI53_0801</name>
</gene>
<evidence type="ECO:0000256" key="3">
    <source>
        <dbReference type="ARBA" id="ARBA00022777"/>
    </source>
</evidence>
<evidence type="ECO:0000313" key="5">
    <source>
        <dbReference type="EMBL" id="KGE15428.1"/>
    </source>
</evidence>
<feature type="domain" description="Carbohydrate kinase PfkB" evidence="4">
    <location>
        <begin position="1"/>
        <end position="314"/>
    </location>
</feature>
<dbReference type="PANTHER" id="PTHR43320">
    <property type="entry name" value="SUGAR KINASE"/>
    <property type="match status" value="1"/>
</dbReference>
<comment type="caution">
    <text evidence="5">The sequence shown here is derived from an EMBL/GenBank/DDBJ whole genome shotgun (WGS) entry which is preliminary data.</text>
</comment>
<dbReference type="Proteomes" id="UP000031802">
    <property type="component" value="Unassembled WGS sequence"/>
</dbReference>
<reference evidence="5 6" key="2">
    <citation type="journal article" date="2015" name="PLoS ONE">
        <title>Whole-Genome Optical Mapping and Finished Genome Sequence of Sphingobacterium deserti sp. nov., a New Species Isolated from the Western Desert of China.</title>
        <authorList>
            <person name="Teng C."/>
            <person name="Zhou Z."/>
            <person name="Molnar I."/>
            <person name="Li X."/>
            <person name="Tang R."/>
            <person name="Chen M."/>
            <person name="Wang L."/>
            <person name="Su S."/>
            <person name="Zhang W."/>
            <person name="Lin M."/>
        </authorList>
    </citation>
    <scope>NUCLEOTIDE SEQUENCE [LARGE SCALE GENOMIC DNA]</scope>
    <source>
        <strain evidence="6">ACCC05744</strain>
    </source>
</reference>
<keyword evidence="3" id="KW-0418">Kinase</keyword>
<name>A0A0B8T518_9SPHI</name>
<dbReference type="RefSeq" id="WP_037495614.1">
    <property type="nucleotide sequence ID" value="NZ_JJMU01000012.1"/>
</dbReference>
<proteinExistence type="inferred from homology"/>
<evidence type="ECO:0000256" key="2">
    <source>
        <dbReference type="ARBA" id="ARBA00022679"/>
    </source>
</evidence>
<accession>A0A0B8T518</accession>
<dbReference type="EMBL" id="JJMU01000012">
    <property type="protein sequence ID" value="KGE15428.1"/>
    <property type="molecule type" value="Genomic_DNA"/>
</dbReference>
<evidence type="ECO:0000259" key="4">
    <source>
        <dbReference type="Pfam" id="PF00294"/>
    </source>
</evidence>